<proteinExistence type="predicted"/>
<keyword evidence="1" id="KW-0175">Coiled coil</keyword>
<protein>
    <submittedName>
        <fullName evidence="3">G12690 protein</fullName>
    </submittedName>
</protein>
<dbReference type="PANTHER" id="PTHR31245">
    <property type="entry name" value="UBIQUITIN SYSTEM COMPONENT CUE PROTEIN"/>
    <property type="match status" value="1"/>
</dbReference>
<evidence type="ECO:0000313" key="3">
    <source>
        <dbReference type="EMBL" id="CAL5229376.1"/>
    </source>
</evidence>
<gene>
    <name evidence="3" type="primary">g12690</name>
    <name evidence="3" type="ORF">VP750_LOCUS11282</name>
</gene>
<name>A0ABP1GF34_9CHLO</name>
<keyword evidence="4" id="KW-1185">Reference proteome</keyword>
<evidence type="ECO:0000313" key="4">
    <source>
        <dbReference type="Proteomes" id="UP001497392"/>
    </source>
</evidence>
<sequence>MEEQVLSDILDTCGDNIDAAIKRLGDLRLTANCSGAALDEASQPAAVPSKASSTAGTAEANGHVHADSNGAEVKGEHEPKSSQEWVELLVQQMAGAKDLDDARSRASQILQAFEQAVLQQASQGLGEAEVHELRSHLNDLSRDNAILKRAVAIQNNRLQEAVQTKDSELAALRSALQQYEQKVKALELTNYSLSMHLRQATEAHSFSLGQRPPDVY</sequence>
<accession>A0ABP1GF34</accession>
<evidence type="ECO:0000256" key="1">
    <source>
        <dbReference type="SAM" id="Coils"/>
    </source>
</evidence>
<comment type="caution">
    <text evidence="3">The sequence shown here is derived from an EMBL/GenBank/DDBJ whole genome shotgun (WGS) entry which is preliminary data.</text>
</comment>
<feature type="region of interest" description="Disordered" evidence="2">
    <location>
        <begin position="41"/>
        <end position="79"/>
    </location>
</feature>
<organism evidence="3 4">
    <name type="scientific">Coccomyxa viridis</name>
    <dbReference type="NCBI Taxonomy" id="1274662"/>
    <lineage>
        <taxon>Eukaryota</taxon>
        <taxon>Viridiplantae</taxon>
        <taxon>Chlorophyta</taxon>
        <taxon>core chlorophytes</taxon>
        <taxon>Trebouxiophyceae</taxon>
        <taxon>Trebouxiophyceae incertae sedis</taxon>
        <taxon>Coccomyxaceae</taxon>
        <taxon>Coccomyxa</taxon>
    </lineage>
</organism>
<dbReference type="PANTHER" id="PTHR31245:SF20">
    <property type="entry name" value="F18B13.13 PROTEIN"/>
    <property type="match status" value="1"/>
</dbReference>
<dbReference type="EMBL" id="CAXHTA020000020">
    <property type="protein sequence ID" value="CAL5229376.1"/>
    <property type="molecule type" value="Genomic_DNA"/>
</dbReference>
<dbReference type="Proteomes" id="UP001497392">
    <property type="component" value="Unassembled WGS sequence"/>
</dbReference>
<feature type="coiled-coil region" evidence="1">
    <location>
        <begin position="130"/>
        <end position="189"/>
    </location>
</feature>
<evidence type="ECO:0000256" key="2">
    <source>
        <dbReference type="SAM" id="MobiDB-lite"/>
    </source>
</evidence>
<reference evidence="3 4" key="1">
    <citation type="submission" date="2024-06" db="EMBL/GenBank/DDBJ databases">
        <authorList>
            <person name="Kraege A."/>
            <person name="Thomma B."/>
        </authorList>
    </citation>
    <scope>NUCLEOTIDE SEQUENCE [LARGE SCALE GENOMIC DNA]</scope>
</reference>